<evidence type="ECO:0000313" key="3">
    <source>
        <dbReference type="RefSeq" id="XP_026913979.2"/>
    </source>
</evidence>
<dbReference type="KEGG" id="aju:113599103"/>
<dbReference type="RefSeq" id="XP_026913979.2">
    <property type="nucleotide sequence ID" value="XM_027058178.2"/>
</dbReference>
<reference evidence="3" key="2">
    <citation type="submission" date="2025-08" db="UniProtKB">
        <authorList>
            <consortium name="RefSeq"/>
        </authorList>
    </citation>
    <scope>IDENTIFICATION</scope>
    <source>
        <tissue evidence="3">Blood</tissue>
    </source>
</reference>
<keyword evidence="2" id="KW-1185">Reference proteome</keyword>
<gene>
    <name evidence="3" type="primary">LOC113599103</name>
</gene>
<feature type="compositionally biased region" description="Basic and acidic residues" evidence="1">
    <location>
        <begin position="127"/>
        <end position="148"/>
    </location>
</feature>
<dbReference type="Proteomes" id="UP001652583">
    <property type="component" value="Chromosome C1"/>
</dbReference>
<feature type="region of interest" description="Disordered" evidence="1">
    <location>
        <begin position="269"/>
        <end position="298"/>
    </location>
</feature>
<proteinExistence type="predicted"/>
<organism evidence="2 3">
    <name type="scientific">Acinonyx jubatus</name>
    <name type="common">Cheetah</name>
    <dbReference type="NCBI Taxonomy" id="32536"/>
    <lineage>
        <taxon>Eukaryota</taxon>
        <taxon>Metazoa</taxon>
        <taxon>Chordata</taxon>
        <taxon>Craniata</taxon>
        <taxon>Vertebrata</taxon>
        <taxon>Euteleostomi</taxon>
        <taxon>Mammalia</taxon>
        <taxon>Eutheria</taxon>
        <taxon>Laurasiatheria</taxon>
        <taxon>Carnivora</taxon>
        <taxon>Feliformia</taxon>
        <taxon>Felidae</taxon>
        <taxon>Felinae</taxon>
        <taxon>Acinonyx</taxon>
    </lineage>
</organism>
<feature type="compositionally biased region" description="Low complexity" evidence="1">
    <location>
        <begin position="272"/>
        <end position="291"/>
    </location>
</feature>
<accession>A0A6J1ZB49</accession>
<evidence type="ECO:0000313" key="2">
    <source>
        <dbReference type="Proteomes" id="UP001652583"/>
    </source>
</evidence>
<reference evidence="2" key="1">
    <citation type="submission" date="2025-05" db="UniProtKB">
        <authorList>
            <consortium name="RefSeq"/>
        </authorList>
    </citation>
    <scope>NUCLEOTIDE SEQUENCE [LARGE SCALE GENOMIC DNA]</scope>
</reference>
<sequence>MRSLIQASSANCKAPFIREEFAFFLLRLGLVSEAPQSRLAWSPHSHFVDEQMKAERGRSFGGRVEHRAGADWSPDASPRLCPFLFPPTLPGSTDLGRQSMESRLDLPQRRGCSGGGRDSFQFADSGPESRGRGELGHRTTDARREPLRPGRGKAASESPTPCVVCLCATTTVYTTTTCWRVSAFVCPRLCLYWQVGGRGGGRCAGTRSRCGEEGSRHGTATGAGAEGESEMILSCERRKLWSLALPVCCDCCINMSPPGAVAWPKIPGTSAVPVQPRCRRPSSVPRPTSRLEPPPPHA</sequence>
<feature type="region of interest" description="Disordered" evidence="1">
    <location>
        <begin position="106"/>
        <end position="158"/>
    </location>
</feature>
<dbReference type="AlphaFoldDB" id="A0A6J1ZB49"/>
<name>A0A6J1ZB49_ACIJB</name>
<dbReference type="GeneID" id="113599103"/>
<protein>
    <submittedName>
        <fullName evidence="3">Uncharacterized protein LOC113599103</fullName>
    </submittedName>
</protein>
<evidence type="ECO:0000256" key="1">
    <source>
        <dbReference type="SAM" id="MobiDB-lite"/>
    </source>
</evidence>